<sequence>MNYLWQNHSIKFNKDDDYCEFLKEKGFKLEESNGFKILYPLRDSIVFVDDYIEKNSFFSIINYIKKIDFLNPIQVIFSSNPKKIENLNLSSENNIVNKILAKNNIISKHQIKKFSILLLKKINVQTNKIKKLRKIFFLILIANKTEVSGDGESISFHFYQDGISFKKKYELKEMDIDDIDAIDQIYDWILEDSYKNSYIQKIDIIRNLVLRNKPNDLLFEKTFLSASISVFQRIVKNETSKYFEQVNRLKDDFLIISKYENDIYQSLHLKILGWLSALGLTIFNQLNSYDGNNIFERLILSNSQKTKMILLMLLIGLLYIMIVYISEVRRSKVEYRRLKKFYTENFMFLAEDFDNKVSFPRFKLFYILFLAFLMLSTTLRFFLIGKTFIVSEIFLILIILFIVLLKANNTKENGISDNF</sequence>
<reference evidence="2 3" key="1">
    <citation type="journal article" date="2021" name="Int. J. Syst. Evol. Microbiol.">
        <title>Streptococcus vicugnae sp. nov., isolated from faeces of alpacas (Vicugna pacos) and cattle (Bos taurus), Streptococcus zalophi sp. nov., and Streptococcus pacificus sp. nov., isolated from respiratory tract of California sea lions (Zalophus californianus).</title>
        <authorList>
            <person name="Volokhov D.V."/>
            <person name="Zagorodnyaya T.A."/>
            <person name="Shen Z."/>
            <person name="Blom J."/>
            <person name="Furtak V.A."/>
            <person name="Eisenberg T."/>
            <person name="Fan P."/>
            <person name="Jeong K.C."/>
            <person name="Gao Y."/>
            <person name="Zhang S."/>
            <person name="Amselle M."/>
        </authorList>
    </citation>
    <scope>NUCLEOTIDE SEQUENCE [LARGE SCALE GENOMIC DNA]</scope>
    <source>
        <strain evidence="3">CSL7508-lung</strain>
    </source>
</reference>
<keyword evidence="1" id="KW-1133">Transmembrane helix</keyword>
<organism evidence="2 3">
    <name type="scientific">Streptococcus zalophi</name>
    <dbReference type="NCBI Taxonomy" id="640031"/>
    <lineage>
        <taxon>Bacteria</taxon>
        <taxon>Bacillati</taxon>
        <taxon>Bacillota</taxon>
        <taxon>Bacilli</taxon>
        <taxon>Lactobacillales</taxon>
        <taxon>Streptococcaceae</taxon>
        <taxon>Streptococcus</taxon>
    </lineage>
</organism>
<dbReference type="AlphaFoldDB" id="A0A934PB98"/>
<evidence type="ECO:0000256" key="1">
    <source>
        <dbReference type="SAM" id="Phobius"/>
    </source>
</evidence>
<keyword evidence="1" id="KW-0472">Membrane</keyword>
<dbReference type="RefSeq" id="WP_199568111.1">
    <property type="nucleotide sequence ID" value="NZ_JAENBP010000007.1"/>
</dbReference>
<feature type="transmembrane region" description="Helical" evidence="1">
    <location>
        <begin position="364"/>
        <end position="382"/>
    </location>
</feature>
<evidence type="ECO:0000313" key="2">
    <source>
        <dbReference type="EMBL" id="MBJ8350195.1"/>
    </source>
</evidence>
<gene>
    <name evidence="2" type="ORF">JHK64_06060</name>
</gene>
<keyword evidence="3" id="KW-1185">Reference proteome</keyword>
<dbReference type="Proteomes" id="UP000644875">
    <property type="component" value="Unassembled WGS sequence"/>
</dbReference>
<dbReference type="EMBL" id="JAENBP010000007">
    <property type="protein sequence ID" value="MBJ8350195.1"/>
    <property type="molecule type" value="Genomic_DNA"/>
</dbReference>
<comment type="caution">
    <text evidence="2">The sequence shown here is derived from an EMBL/GenBank/DDBJ whole genome shotgun (WGS) entry which is preliminary data.</text>
</comment>
<protein>
    <submittedName>
        <fullName evidence="2">Uncharacterized protein</fullName>
    </submittedName>
</protein>
<feature type="transmembrane region" description="Helical" evidence="1">
    <location>
        <begin position="308"/>
        <end position="326"/>
    </location>
</feature>
<accession>A0A934PB98</accession>
<name>A0A934PB98_9STRE</name>
<evidence type="ECO:0000313" key="3">
    <source>
        <dbReference type="Proteomes" id="UP000644875"/>
    </source>
</evidence>
<feature type="transmembrane region" description="Helical" evidence="1">
    <location>
        <begin position="388"/>
        <end position="405"/>
    </location>
</feature>
<keyword evidence="1" id="KW-0812">Transmembrane</keyword>
<proteinExistence type="predicted"/>